<proteinExistence type="predicted"/>
<dbReference type="RefSeq" id="WP_094607200.1">
    <property type="nucleotide sequence ID" value="NZ_CP155573.1"/>
</dbReference>
<name>A0ABZ3IVU4_9FIRM</name>
<keyword evidence="2" id="KW-1185">Reference proteome</keyword>
<dbReference type="InterPro" id="IPR010994">
    <property type="entry name" value="RuvA_2-like"/>
</dbReference>
<dbReference type="SUPFAM" id="SSF47781">
    <property type="entry name" value="RuvA domain 2-like"/>
    <property type="match status" value="1"/>
</dbReference>
<organism evidence="1 2">
    <name type="scientific">Sporomusa silvacetica DSM 10669</name>
    <dbReference type="NCBI Taxonomy" id="1123289"/>
    <lineage>
        <taxon>Bacteria</taxon>
        <taxon>Bacillati</taxon>
        <taxon>Bacillota</taxon>
        <taxon>Negativicutes</taxon>
        <taxon>Selenomonadales</taxon>
        <taxon>Sporomusaceae</taxon>
        <taxon>Sporomusa</taxon>
    </lineage>
</organism>
<evidence type="ECO:0000313" key="2">
    <source>
        <dbReference type="Proteomes" id="UP000216752"/>
    </source>
</evidence>
<dbReference type="Gene3D" id="1.10.150.20">
    <property type="entry name" value="5' to 3' exonuclease, C-terminal subdomain"/>
    <property type="match status" value="1"/>
</dbReference>
<accession>A0ABZ3IVU4</accession>
<dbReference type="Proteomes" id="UP000216752">
    <property type="component" value="Chromosome"/>
</dbReference>
<reference evidence="1" key="1">
    <citation type="submission" date="2024-05" db="EMBL/GenBank/DDBJ databases">
        <title>Isolation and characterization of Sporomusa carbonis sp. nov., a carboxydotrophic hydrogenogen in the genus of Sporomusa isolated from a charcoal burning pile.</title>
        <authorList>
            <person name="Boeer T."/>
            <person name="Rosenbaum F."/>
            <person name="Eysell L."/>
            <person name="Mueller V."/>
            <person name="Daniel R."/>
            <person name="Poehlein A."/>
        </authorList>
    </citation>
    <scope>NUCLEOTIDE SEQUENCE [LARGE SCALE GENOMIC DNA]</scope>
    <source>
        <strain evidence="1">DSM 10669</strain>
    </source>
</reference>
<dbReference type="EMBL" id="CP155573">
    <property type="protein sequence ID" value="XFO69558.1"/>
    <property type="molecule type" value="Genomic_DNA"/>
</dbReference>
<protein>
    <recommendedName>
        <fullName evidence="3">DNA integrity scanning protein DisA</fullName>
    </recommendedName>
</protein>
<evidence type="ECO:0008006" key="3">
    <source>
        <dbReference type="Google" id="ProtNLM"/>
    </source>
</evidence>
<gene>
    <name evidence="1" type="ORF">SPSIL_057920</name>
</gene>
<sequence>MSGTDSLKTILADCLRETSNGYTVDALLKEFPTMQELMNATEEEMMLVKGIGTVKAKQLSAILRFVHCVQCNQEG</sequence>
<evidence type="ECO:0000313" key="1">
    <source>
        <dbReference type="EMBL" id="XFO69558.1"/>
    </source>
</evidence>